<evidence type="ECO:0000313" key="2">
    <source>
        <dbReference type="Proteomes" id="UP001339429"/>
    </source>
</evidence>
<proteinExistence type="predicted"/>
<protein>
    <recommendedName>
        <fullName evidence="3">Restriction endonuclease</fullName>
    </recommendedName>
</protein>
<gene>
    <name evidence="1" type="ORF">VXS00_00975</name>
</gene>
<dbReference type="EMBL" id="JAYXUD010000001">
    <property type="protein sequence ID" value="MEC6897223.1"/>
    <property type="molecule type" value="Genomic_DNA"/>
</dbReference>
<evidence type="ECO:0008006" key="3">
    <source>
        <dbReference type="Google" id="ProtNLM"/>
    </source>
</evidence>
<dbReference type="RefSeq" id="WP_327779183.1">
    <property type="nucleotide sequence ID" value="NZ_JAYXUD010000001.1"/>
</dbReference>
<evidence type="ECO:0000313" key="1">
    <source>
        <dbReference type="EMBL" id="MEC6897223.1"/>
    </source>
</evidence>
<comment type="caution">
    <text evidence="1">The sequence shown here is derived from an EMBL/GenBank/DDBJ whole genome shotgun (WGS) entry which is preliminary data.</text>
</comment>
<organism evidence="1 2">
    <name type="scientific">Photobacterium piscicola</name>
    <dbReference type="NCBI Taxonomy" id="1378299"/>
    <lineage>
        <taxon>Bacteria</taxon>
        <taxon>Pseudomonadati</taxon>
        <taxon>Pseudomonadota</taxon>
        <taxon>Gammaproteobacteria</taxon>
        <taxon>Vibrionales</taxon>
        <taxon>Vibrionaceae</taxon>
        <taxon>Photobacterium</taxon>
    </lineage>
</organism>
<keyword evidence="2" id="KW-1185">Reference proteome</keyword>
<accession>A0ABU6LCC9</accession>
<dbReference type="Proteomes" id="UP001339429">
    <property type="component" value="Unassembled WGS sequence"/>
</dbReference>
<reference evidence="1 2" key="1">
    <citation type="submission" date="2024-01" db="EMBL/GenBank/DDBJ databases">
        <title>Active colonisers of the gastrointestinal tract of Atlantic salmon farmed in a warm water region.</title>
        <authorList>
            <person name="Bowman J.P."/>
        </authorList>
    </citation>
    <scope>NUCLEOTIDE SEQUENCE [LARGE SCALE GENOMIC DNA]</scope>
    <source>
        <strain evidence="1 2">S4MW1</strain>
    </source>
</reference>
<sequence length="222" mass="25272">MNNKSKLLSALRKYLGNRKISNLLNNSNSDLYEAYIFSIVLQAAKLQGANVYFEDVNGIITNNLLFRTSPGNIYSKAKNYTHAVVEFPDFKIVEVHIGVKVAGMSGVTHEADVAIIERSEGETCRIQNVHPRHTKLIFAVECKYYFTNLGINLARSFLGLDKEFNSKKVFFVSNTTSRSVEKVLSRHGRNWDRNIIPRFNNDANRLTSQFQVVFRDFIASRA</sequence>
<name>A0ABU6LCC9_9GAMM</name>